<feature type="compositionally biased region" description="Polar residues" evidence="3">
    <location>
        <begin position="1362"/>
        <end position="1380"/>
    </location>
</feature>
<feature type="compositionally biased region" description="Basic and acidic residues" evidence="3">
    <location>
        <begin position="2120"/>
        <end position="2131"/>
    </location>
</feature>
<feature type="compositionally biased region" description="Low complexity" evidence="3">
    <location>
        <begin position="907"/>
        <end position="919"/>
    </location>
</feature>
<feature type="coiled-coil region" evidence="2">
    <location>
        <begin position="1525"/>
        <end position="1559"/>
    </location>
</feature>
<keyword evidence="6" id="KW-1185">Reference proteome</keyword>
<comment type="caution">
    <text evidence="5">The sequence shown here is derived from an EMBL/GenBank/DDBJ whole genome shotgun (WGS) entry which is preliminary data.</text>
</comment>
<dbReference type="Proteomes" id="UP001186944">
    <property type="component" value="Unassembled WGS sequence"/>
</dbReference>
<feature type="compositionally biased region" description="Polar residues" evidence="3">
    <location>
        <begin position="1388"/>
        <end position="1400"/>
    </location>
</feature>
<dbReference type="Pfam" id="PF01302">
    <property type="entry name" value="CAP_GLY"/>
    <property type="match status" value="1"/>
</dbReference>
<feature type="region of interest" description="Disordered" evidence="3">
    <location>
        <begin position="2030"/>
        <end position="2059"/>
    </location>
</feature>
<feature type="compositionally biased region" description="Polar residues" evidence="3">
    <location>
        <begin position="2078"/>
        <end position="2094"/>
    </location>
</feature>
<reference evidence="5" key="1">
    <citation type="submission" date="2019-08" db="EMBL/GenBank/DDBJ databases">
        <title>The improved chromosome-level genome for the pearl oyster Pinctada fucata martensii using PacBio sequencing and Hi-C.</title>
        <authorList>
            <person name="Zheng Z."/>
        </authorList>
    </citation>
    <scope>NUCLEOTIDE SEQUENCE</scope>
    <source>
        <strain evidence="5">ZZ-2019</strain>
        <tissue evidence="5">Adductor muscle</tissue>
    </source>
</reference>
<dbReference type="InterPro" id="IPR000938">
    <property type="entry name" value="CAP-Gly_domain"/>
</dbReference>
<feature type="compositionally biased region" description="Basic and acidic residues" evidence="3">
    <location>
        <begin position="1983"/>
        <end position="1992"/>
    </location>
</feature>
<feature type="compositionally biased region" description="Basic and acidic residues" evidence="3">
    <location>
        <begin position="1157"/>
        <end position="1172"/>
    </location>
</feature>
<name>A0AA89C3F9_PINIB</name>
<feature type="compositionally biased region" description="Polar residues" evidence="3">
    <location>
        <begin position="1329"/>
        <end position="1353"/>
    </location>
</feature>
<feature type="compositionally biased region" description="Polar residues" evidence="3">
    <location>
        <begin position="242"/>
        <end position="256"/>
    </location>
</feature>
<feature type="compositionally biased region" description="Polar residues" evidence="3">
    <location>
        <begin position="2042"/>
        <end position="2059"/>
    </location>
</feature>
<feature type="coiled-coil region" evidence="2">
    <location>
        <begin position="1667"/>
        <end position="1768"/>
    </location>
</feature>
<feature type="domain" description="CAP-Gly" evidence="4">
    <location>
        <begin position="81"/>
        <end position="123"/>
    </location>
</feature>
<feature type="region of interest" description="Disordered" evidence="3">
    <location>
        <begin position="242"/>
        <end position="324"/>
    </location>
</feature>
<feature type="region of interest" description="Disordered" evidence="3">
    <location>
        <begin position="772"/>
        <end position="794"/>
    </location>
</feature>
<feature type="compositionally biased region" description="Basic and acidic residues" evidence="3">
    <location>
        <begin position="1057"/>
        <end position="1066"/>
    </location>
</feature>
<evidence type="ECO:0000256" key="1">
    <source>
        <dbReference type="ARBA" id="ARBA00023054"/>
    </source>
</evidence>
<feature type="region of interest" description="Disordered" evidence="3">
    <location>
        <begin position="1979"/>
        <end position="2001"/>
    </location>
</feature>
<feature type="compositionally biased region" description="Basic and acidic residues" evidence="3">
    <location>
        <begin position="935"/>
        <end position="944"/>
    </location>
</feature>
<feature type="compositionally biased region" description="Basic and acidic residues" evidence="3">
    <location>
        <begin position="1110"/>
        <end position="1140"/>
    </location>
</feature>
<feature type="region of interest" description="Disordered" evidence="3">
    <location>
        <begin position="853"/>
        <end position="886"/>
    </location>
</feature>
<organism evidence="5 6">
    <name type="scientific">Pinctada imbricata</name>
    <name type="common">Atlantic pearl-oyster</name>
    <name type="synonym">Pinctada martensii</name>
    <dbReference type="NCBI Taxonomy" id="66713"/>
    <lineage>
        <taxon>Eukaryota</taxon>
        <taxon>Metazoa</taxon>
        <taxon>Spiralia</taxon>
        <taxon>Lophotrochozoa</taxon>
        <taxon>Mollusca</taxon>
        <taxon>Bivalvia</taxon>
        <taxon>Autobranchia</taxon>
        <taxon>Pteriomorphia</taxon>
        <taxon>Pterioida</taxon>
        <taxon>Pterioidea</taxon>
        <taxon>Pteriidae</taxon>
        <taxon>Pinctada</taxon>
    </lineage>
</organism>
<dbReference type="Gene3D" id="2.30.30.190">
    <property type="entry name" value="CAP Gly-rich-like domain"/>
    <property type="match status" value="1"/>
</dbReference>
<feature type="compositionally biased region" description="Polar residues" evidence="3">
    <location>
        <begin position="1261"/>
        <end position="1270"/>
    </location>
</feature>
<dbReference type="EMBL" id="VSWD01000006">
    <property type="protein sequence ID" value="KAK3099678.1"/>
    <property type="molecule type" value="Genomic_DNA"/>
</dbReference>
<evidence type="ECO:0000256" key="2">
    <source>
        <dbReference type="SAM" id="Coils"/>
    </source>
</evidence>
<dbReference type="InterPro" id="IPR051293">
    <property type="entry name" value="MTUS1/CCDC69"/>
</dbReference>
<dbReference type="PANTHER" id="PTHR24200:SF11">
    <property type="entry name" value="TOUCAN, ISOFORM A"/>
    <property type="match status" value="1"/>
</dbReference>
<sequence length="2149" mass="238200">VYIESILVLQASERKLPVPEVRKDKRRSFLPTPKSFASAKETLPQDYKRQIVPIEHSRPPLQVGDKVCISGVKFGNLCYFGKTHIAPGVWCGIELEEPEGKHDGQVEGVRYFTCRYGHGIFAPADRVARVDAPLHDLHNEIIEEESEVIESPVENTSSHILSRPPRRLLPQPQIYVRRGSKEQVHIPSKIEEQNEEVDELDSISKSESIQASSLQVGGKASQGKKLPIIEGDQVRRISTEALDSTFSVPSSTSNLHAAQGEENPDIQVTAPNKQTSLNQNTAHGEGKASLPKPSRLPGFSKLPQPPKPDPSKSVNTQNTIEPQIDTVTDKPTSKALNSTFTICDNDLTVDSKVNGLTVETSSSDECLSGEIQECLGSDRRHFLNLTFDTEGSPPRQLLEQEANKESKTSKTLDKTYVIERKSDKSNICERKNPDIVSTLGKEETDNDGNTSLGILNLNEVDVSVSKVQNSNTSLGILDLNKSTFTCDLLQDASDVTASKSSQKDRQKFSKGTIGDKSRIASIGDGFDVEGAFTSTPLISEGFSKSRLKGNNSLSHLSSNSTQSIIRARLPSTQEEVFHVECEDGFIEEVKTNLQCTFDVNEEKEVEIVGIDALDWRQEASDEEEANDKTRSRDSEEDDVEKVHNLTHVIIKNADGSSFQNIEEGRDDSLIEKFSNLELEKGNQSQTSFSLVLQKVDKPMTDSGISELGDARIMAGSTEMFPDDDKEGREAEVTGPGGDLDRLLEHIGSHELQLQADLVAGHLKKDRPLSLYSTTSADTGYVPDTDSERGTMTANSPLDWTQKMIDSGMGQSATSIVSEGNMGQSGISMSSEPTGLDQAYIQSFKNFQSAVVRGSDRYEESDSDMYSDTGTMLADNDTVRDDSDMEQMSSLLRKVEGISVEDILPLENSKSSENTSSECTKSVDDTTKVSDVSNPKQEDSKEEKSTTTPTDGGQTSDVVEDERTEADQQQDLEIPNQKPDPGESTNQYNGRPEVANPKLNVTVDFRCKEDNSVGTENQEETTDVESIHIPSENEGESGNENDKSKEKKGKGKKFLKKRKEEKVERKKPNINVGSRLADYIKSPLPAKPKEEKENTEAAKNKRNLGYVRKLNKSEEADKGKIDGSEEKKTFKREKIEKEPPKIIKRAPPKSKWDAIMSKIEDHKTEPQPKKEVRSTLSAYLSAPSPVITKKEPEPKQKKKLPAVPTPDYSKVKSKLNLGSTPPAPKREMSPAPVKRDQSPRPKQTRAASLSTASGSAPPPLNLNDSLGSSVLGSAVESVRSTGSLSDLHTVDGERKTDGGDVSCPSTPKSLSKPANPLVSKITGRERRESMSSTVSETSQASVKVTVNKSVAQSDPQRRKSMPARSSVQRQSLSPLRTNSPARSVDSAYSRVTNRVSTNSNKVTERSKSVPAPSKRTQSQSIKKDAPPRKTTPPSTKQSNQNRNKTKTKNNQKPTQNTDVIPASIGPQAKQEITRLEALCEGRTKELNYAKIQMKSNLQAFDAMSVLVNYLANDLNAFSCPVLKSQVSTLQQELAKHKAQIEELESNKNSLEQEIVKLTETNDSTVKCLHEEHSKELSDVEQKWQEKYTLSLNDAEKRFSTSIADTINSNEKQTAEIRADHALIVQKLKLTHEEEVAALRRRQELQMEELHKQHRDKLEDITKRFESIKVGLSEKVDTLKNECDDLRHRARVSEEALLRDSDVKVQMALSPYLHLPKEIDSLKLVIEMRNEEIQKLRNRNTDMEKQVEELMIAKEKIISQKQRIENLEAIISMKTDHEKQLHDKCQMLMKKYDKESKANKRLSMDFEELVWKVNQGDTGSIENLSKLGGSPCTSETGSPVVLRRKLRSPGLNDAEKSPSKSVVYRRSISSNDGASDKKLKRRSANFLFEKERTSPTSLQSKKHTISESSSPPRSGLPLFMESPTKRGSRMAQSWNVEMHAEQKDEERLVQSCNDMDVFEAPQGLPNPPTPEEVKSSLEAAINKSQGEKTARSSNEKNSSVINPNDVNVEFSLPLNQEGVDLEEFEGEGLHIETSAETRDETSDFSHSTESNCHSDVTSGTGSMIWDYEKMDSMKSMDSSQTSQASDTLLDSNSTLVDSLKGDTMTNIKDLESEEFAQTGTSTEDKNLVKEGKSNSEVTTSPRRKVVKESTV</sequence>
<dbReference type="PROSITE" id="PS50245">
    <property type="entry name" value="CAP_GLY_2"/>
    <property type="match status" value="1"/>
</dbReference>
<protein>
    <recommendedName>
        <fullName evidence="4">CAP-Gly domain-containing protein</fullName>
    </recommendedName>
</protein>
<proteinExistence type="predicted"/>
<dbReference type="InterPro" id="IPR036859">
    <property type="entry name" value="CAP-Gly_dom_sf"/>
</dbReference>
<feature type="region of interest" description="Disordered" evidence="3">
    <location>
        <begin position="1843"/>
        <end position="1916"/>
    </location>
</feature>
<feature type="compositionally biased region" description="Polar residues" evidence="3">
    <location>
        <begin position="312"/>
        <end position="324"/>
    </location>
</feature>
<dbReference type="GO" id="GO:0005634">
    <property type="term" value="C:nucleus"/>
    <property type="evidence" value="ECO:0007669"/>
    <property type="project" value="TreeGrafter"/>
</dbReference>
<evidence type="ECO:0000313" key="6">
    <source>
        <dbReference type="Proteomes" id="UP001186944"/>
    </source>
</evidence>
<gene>
    <name evidence="5" type="ORF">FSP39_007927</name>
</gene>
<feature type="compositionally biased region" description="Polar residues" evidence="3">
    <location>
        <begin position="1244"/>
        <end position="1253"/>
    </location>
</feature>
<feature type="compositionally biased region" description="Basic and acidic residues" evidence="3">
    <location>
        <begin position="2030"/>
        <end position="2041"/>
    </location>
</feature>
<feature type="compositionally biased region" description="Basic and acidic residues" evidence="3">
    <location>
        <begin position="1086"/>
        <end position="1098"/>
    </location>
</feature>
<accession>A0AA89C3F9</accession>
<feature type="compositionally biased region" description="Basic and acidic residues" evidence="3">
    <location>
        <begin position="180"/>
        <end position="192"/>
    </location>
</feature>
<evidence type="ECO:0000313" key="5">
    <source>
        <dbReference type="EMBL" id="KAK3099678.1"/>
    </source>
</evidence>
<feature type="region of interest" description="Disordered" evidence="3">
    <location>
        <begin position="180"/>
        <end position="204"/>
    </location>
</feature>
<feature type="compositionally biased region" description="Acidic residues" evidence="3">
    <location>
        <begin position="957"/>
        <end position="969"/>
    </location>
</feature>
<feature type="compositionally biased region" description="Polar residues" evidence="3">
    <location>
        <begin position="269"/>
        <end position="282"/>
    </location>
</feature>
<dbReference type="GO" id="GO:0008017">
    <property type="term" value="F:microtubule binding"/>
    <property type="evidence" value="ECO:0007669"/>
    <property type="project" value="TreeGrafter"/>
</dbReference>
<dbReference type="PANTHER" id="PTHR24200">
    <property type="entry name" value="TOUCAN, ISOFORM A"/>
    <property type="match status" value="1"/>
</dbReference>
<feature type="compositionally biased region" description="Basic residues" evidence="3">
    <location>
        <begin position="1045"/>
        <end position="1056"/>
    </location>
</feature>
<feature type="region of interest" description="Disordered" evidence="3">
    <location>
        <begin position="2072"/>
        <end position="2149"/>
    </location>
</feature>
<keyword evidence="1 2" id="KW-0175">Coiled coil</keyword>
<evidence type="ECO:0000256" key="3">
    <source>
        <dbReference type="SAM" id="MobiDB-lite"/>
    </source>
</evidence>
<evidence type="ECO:0000259" key="4">
    <source>
        <dbReference type="PROSITE" id="PS50245"/>
    </source>
</evidence>
<feature type="region of interest" description="Disordered" evidence="3">
    <location>
        <begin position="903"/>
        <end position="1460"/>
    </location>
</feature>
<feature type="compositionally biased region" description="Basic and acidic residues" evidence="3">
    <location>
        <begin position="1223"/>
        <end position="1238"/>
    </location>
</feature>
<dbReference type="SMART" id="SM01052">
    <property type="entry name" value="CAP_GLY"/>
    <property type="match status" value="1"/>
</dbReference>
<feature type="compositionally biased region" description="Basic and acidic residues" evidence="3">
    <location>
        <begin position="1287"/>
        <end position="1297"/>
    </location>
</feature>
<dbReference type="SUPFAM" id="SSF74924">
    <property type="entry name" value="Cap-Gly domain"/>
    <property type="match status" value="1"/>
</dbReference>
<feature type="compositionally biased region" description="Polar residues" evidence="3">
    <location>
        <begin position="945"/>
        <end position="956"/>
    </location>
</feature>
<feature type="region of interest" description="Disordered" evidence="3">
    <location>
        <begin position="616"/>
        <end position="639"/>
    </location>
</feature>
<dbReference type="GO" id="GO:0005737">
    <property type="term" value="C:cytoplasm"/>
    <property type="evidence" value="ECO:0007669"/>
    <property type="project" value="TreeGrafter"/>
</dbReference>
<feature type="non-terminal residue" evidence="5">
    <location>
        <position position="1"/>
    </location>
</feature>